<reference evidence="4" key="1">
    <citation type="submission" date="2021-02" db="EMBL/GenBank/DDBJ databases">
        <authorList>
            <person name="Dougan E. K."/>
            <person name="Rhodes N."/>
            <person name="Thang M."/>
            <person name="Chan C."/>
        </authorList>
    </citation>
    <scope>NUCLEOTIDE SEQUENCE</scope>
</reference>
<keyword evidence="1" id="KW-0812">Transmembrane</keyword>
<feature type="signal peptide" evidence="2">
    <location>
        <begin position="1"/>
        <end position="25"/>
    </location>
</feature>
<dbReference type="OrthoDB" id="443157at2759"/>
<dbReference type="InterPro" id="IPR035897">
    <property type="entry name" value="Toll_tir_struct_dom_sf"/>
</dbReference>
<dbReference type="Proteomes" id="UP000604046">
    <property type="component" value="Unassembled WGS sequence"/>
</dbReference>
<dbReference type="PANTHER" id="PTHR46967">
    <property type="entry name" value="INSULIN-LIKE GROWTH FACTOR BINDING PROTEIN,N-TERMINAL"/>
    <property type="match status" value="1"/>
</dbReference>
<evidence type="ECO:0000259" key="3">
    <source>
        <dbReference type="Pfam" id="PF07699"/>
    </source>
</evidence>
<feature type="transmembrane region" description="Helical" evidence="1">
    <location>
        <begin position="792"/>
        <end position="809"/>
    </location>
</feature>
<dbReference type="Gene3D" id="3.40.50.10140">
    <property type="entry name" value="Toll/interleukin-1 receptor homology (TIR) domain"/>
    <property type="match status" value="1"/>
</dbReference>
<feature type="chain" id="PRO_5032526925" description="Tyrosine-protein kinase ephrin type A/B receptor-like domain-containing protein" evidence="2">
    <location>
        <begin position="26"/>
        <end position="1366"/>
    </location>
</feature>
<keyword evidence="1" id="KW-0472">Membrane</keyword>
<feature type="transmembrane region" description="Helical" evidence="1">
    <location>
        <begin position="686"/>
        <end position="706"/>
    </location>
</feature>
<dbReference type="Gene3D" id="2.10.50.10">
    <property type="entry name" value="Tumor Necrosis Factor Receptor, subunit A, domain 2"/>
    <property type="match status" value="1"/>
</dbReference>
<evidence type="ECO:0000313" key="4">
    <source>
        <dbReference type="EMBL" id="CAE7220554.1"/>
    </source>
</evidence>
<sequence length="1366" mass="150078">MVKAVRHGALCALWLVILALLLAHAESTCLIDAIPENERHYININATAQGPIRFVVFLWESAIVLSSVVETLVSEVLGYHVERDPQMIFWANEGIFKLAGCRDMECQVPQQSAHIMLDTWLSPVQLFFEEFRVKNRLVAPEDLGSMGYEGKDGLYVTRAVREAAFQEVGLPLEYYTSYNLSFHEPQKYFHKIWEVPVSNLSNCDEPFLSQPLEFFISSTMQNYLHWTGDSDGVLQQNGQFIGRCSAEHPAFWIAPACRQNYSECIPVIMAGQGATAFAMQWATAYGIPMAISHATSPAEQHWLANNLRILFYHYEPDASGVIPESVRVIFPEHSRVAWQAGDYRTASTSIYIAKLASATLRLSAPGVGKLLQKMSIETSQLIPLMTMQNRPGDVQDTVTALQENACEWIKANPQVWKEWIPSATECVSGFGIMDAQGLPVASRAEATQCLVCPAGRISKGMSDELGPTYYCEACDRGFHQSTAGQTACFPCDPGTFAPEPGEAVCSLCRRGSYSNISGAVECSSCGGLTWTTSKAVLSGASMRWIELEGAASAEFCHCVPGRYFWHGKCELCSEGASCEGSGMLELLPGYHSTERDPGAVMKCFGDSARCPGGTPGSCAPGRDPTSISCSECLENLQPKGVECVECSGGDYVQLVFVGLFVLVGTAALHLLLSLVYQSRGATQGRLLAAALCLNQLVTCAQLFSVMEQVQGINWTDPFASFLQIFHFLSLDTILDSLKSLSCVTRLSAEVNLLLRTLLVPLAFVVGPVGASGVMSMLPLLRNLGSRMALMKTCGFLALLFYITLCSTFLEPFRCNMHPSGVQTLQTNHAVFCSFSGTHLNMCVISGVVCLLPLSFLAICSYVLLVMLPRRVHQADAEFIRAFSFLIMRFKPGFEHFTVIFLVRNLIFVLTPIAPTAASLFIMGNLLIFSLVMSAYFKPWRSLVASQLDTMTTSILVIILLLSAFAADLEGSNEGIMILCSFCAALLITGVLVAAAYLALQHVASKLRKKYAFFLCHQRGSSSGFVRLMKMELTSRGFSAFIDADNLTDLSRLFSFVRSDTQTFVVVATPGVLQRMWCMGELAAAHLACVETLVLRFPSFEMPDDAFINSYDSIVPEIVELAVYGLGLREVQDALKWLRSVRQVTVDERFSMPHVVELADALSNSCARPPDSARMNSMDYADYIILADPGNLDAMASAVVLARYMVKVMPERGLSPCVFSEKDDVSKEHLNIVLLLTENCFRSEEFARWLLQARIPDAKVLPVIGDSRFQFPSGAEMISASRSTQVDQVTFTQVIKAILLEVALPFVCADSSQVDLMVRARQICRRLYGDLRPLSIKMLLAGPVLRESDANLDAELQLASETVAVAF</sequence>
<dbReference type="SUPFAM" id="SSF57184">
    <property type="entry name" value="Growth factor receptor domain"/>
    <property type="match status" value="1"/>
</dbReference>
<proteinExistence type="predicted"/>
<keyword evidence="1" id="KW-1133">Transmembrane helix</keyword>
<dbReference type="SUPFAM" id="SSF52200">
    <property type="entry name" value="Toll/Interleukin receptor TIR domain"/>
    <property type="match status" value="1"/>
</dbReference>
<dbReference type="InterPro" id="IPR011641">
    <property type="entry name" value="Tyr-kin_ephrin_A/B_rcpt-like"/>
</dbReference>
<feature type="transmembrane region" description="Helical" evidence="1">
    <location>
        <begin position="843"/>
        <end position="864"/>
    </location>
</feature>
<keyword evidence="5" id="KW-1185">Reference proteome</keyword>
<feature type="transmembrane region" description="Helical" evidence="1">
    <location>
        <begin position="974"/>
        <end position="999"/>
    </location>
</feature>
<accession>A0A812K4X6</accession>
<feature type="domain" description="Tyrosine-protein kinase ephrin type A/B receptor-like" evidence="3">
    <location>
        <begin position="494"/>
        <end position="533"/>
    </location>
</feature>
<keyword evidence="2" id="KW-0732">Signal</keyword>
<evidence type="ECO:0000256" key="1">
    <source>
        <dbReference type="SAM" id="Phobius"/>
    </source>
</evidence>
<evidence type="ECO:0000313" key="5">
    <source>
        <dbReference type="Proteomes" id="UP000604046"/>
    </source>
</evidence>
<comment type="caution">
    <text evidence="4">The sequence shown here is derived from an EMBL/GenBank/DDBJ whole genome shotgun (WGS) entry which is preliminary data.</text>
</comment>
<gene>
    <name evidence="4" type="ORF">SNAT2548_LOCUS8063</name>
</gene>
<feature type="transmembrane region" description="Helical" evidence="1">
    <location>
        <begin position="948"/>
        <end position="968"/>
    </location>
</feature>
<organism evidence="4 5">
    <name type="scientific">Symbiodinium natans</name>
    <dbReference type="NCBI Taxonomy" id="878477"/>
    <lineage>
        <taxon>Eukaryota</taxon>
        <taxon>Sar</taxon>
        <taxon>Alveolata</taxon>
        <taxon>Dinophyceae</taxon>
        <taxon>Suessiales</taxon>
        <taxon>Symbiodiniaceae</taxon>
        <taxon>Symbiodinium</taxon>
    </lineage>
</organism>
<protein>
    <recommendedName>
        <fullName evidence="3">Tyrosine-protein kinase ephrin type A/B receptor-like domain-containing protein</fullName>
    </recommendedName>
</protein>
<dbReference type="EMBL" id="CAJNDS010000581">
    <property type="protein sequence ID" value="CAE7220554.1"/>
    <property type="molecule type" value="Genomic_DNA"/>
</dbReference>
<name>A0A812K4X6_9DINO</name>
<dbReference type="Pfam" id="PF07699">
    <property type="entry name" value="Ephrin_rec_like"/>
    <property type="match status" value="1"/>
</dbReference>
<evidence type="ECO:0000256" key="2">
    <source>
        <dbReference type="SAM" id="SignalP"/>
    </source>
</evidence>
<feature type="transmembrane region" description="Helical" evidence="1">
    <location>
        <begin position="757"/>
        <end position="780"/>
    </location>
</feature>
<feature type="transmembrane region" description="Helical" evidence="1">
    <location>
        <begin position="651"/>
        <end position="674"/>
    </location>
</feature>
<dbReference type="InterPro" id="IPR009030">
    <property type="entry name" value="Growth_fac_rcpt_cys_sf"/>
</dbReference>
<dbReference type="SMART" id="SM01411">
    <property type="entry name" value="Ephrin_rec_like"/>
    <property type="match status" value="1"/>
</dbReference>
<dbReference type="PANTHER" id="PTHR46967:SF2">
    <property type="entry name" value="SUSHI, VON WILLEBRAND FACTOR TYPE A, EGF AND PENTRAXIN DOMAIN-CONTAINING PROTEIN 1-LIKE"/>
    <property type="match status" value="1"/>
</dbReference>